<dbReference type="Proteomes" id="UP000242791">
    <property type="component" value="Unassembled WGS sequence"/>
</dbReference>
<dbReference type="AlphaFoldDB" id="A0A1J9P7I6"/>
<reference evidence="2 3" key="1">
    <citation type="submission" date="2015-08" db="EMBL/GenBank/DDBJ databases">
        <title>Emmonsia species relationships and genome sequence.</title>
        <authorList>
            <person name="Cuomo C.A."/>
            <person name="Schwartz I.S."/>
            <person name="Kenyon C."/>
            <person name="De Hoog G.S."/>
            <person name="Govender N.P."/>
            <person name="Botha A."/>
            <person name="Moreno L."/>
            <person name="De Vries M."/>
            <person name="Munoz J.F."/>
            <person name="Stielow J.B."/>
        </authorList>
    </citation>
    <scope>NUCLEOTIDE SEQUENCE [LARGE SCALE GENOMIC DNA]</scope>
    <source>
        <strain evidence="2 3">EI222</strain>
    </source>
</reference>
<dbReference type="OrthoDB" id="4206427at2759"/>
<keyword evidence="3" id="KW-1185">Reference proteome</keyword>
<gene>
    <name evidence="2" type="ORF">ACJ73_09356</name>
</gene>
<sequence>MAGPGRTVDLTENQGAIESPWRSDWDMMTISRENLGGGTAISKKEFFDASKKDKDRVYQEIAGLMDNARENLCRIRSERNAYRTRAERVRQLDKQVDNLMEERDNLQQAVNNLALQRGTPAGWNLNTRRSVKIDDPKHLTDGKEPFFEHWLSQMKNKFVVNADHFPTEESKIAYIENRTYGAVARHLAPRMREGHPEKFTTAEEVFKHLQGIYEDPNKLGKAKA</sequence>
<feature type="coiled-coil region" evidence="1">
    <location>
        <begin position="82"/>
        <end position="116"/>
    </location>
</feature>
<comment type="caution">
    <text evidence="2">The sequence shown here is derived from an EMBL/GenBank/DDBJ whole genome shotgun (WGS) entry which is preliminary data.</text>
</comment>
<name>A0A1J9P7I6_9EURO</name>
<keyword evidence="1" id="KW-0175">Coiled coil</keyword>
<dbReference type="EMBL" id="LGTZ01002597">
    <property type="protein sequence ID" value="OJD12408.1"/>
    <property type="molecule type" value="Genomic_DNA"/>
</dbReference>
<proteinExistence type="predicted"/>
<evidence type="ECO:0000256" key="1">
    <source>
        <dbReference type="SAM" id="Coils"/>
    </source>
</evidence>
<accession>A0A1J9P7I6</accession>
<evidence type="ECO:0000313" key="2">
    <source>
        <dbReference type="EMBL" id="OJD12408.1"/>
    </source>
</evidence>
<dbReference type="VEuPathDB" id="FungiDB:ACJ73_09356"/>
<feature type="non-terminal residue" evidence="2">
    <location>
        <position position="224"/>
    </location>
</feature>
<evidence type="ECO:0000313" key="3">
    <source>
        <dbReference type="Proteomes" id="UP000242791"/>
    </source>
</evidence>
<organism evidence="2 3">
    <name type="scientific">Blastomyces percursus</name>
    <dbReference type="NCBI Taxonomy" id="1658174"/>
    <lineage>
        <taxon>Eukaryota</taxon>
        <taxon>Fungi</taxon>
        <taxon>Dikarya</taxon>
        <taxon>Ascomycota</taxon>
        <taxon>Pezizomycotina</taxon>
        <taxon>Eurotiomycetes</taxon>
        <taxon>Eurotiomycetidae</taxon>
        <taxon>Onygenales</taxon>
        <taxon>Ajellomycetaceae</taxon>
        <taxon>Blastomyces</taxon>
    </lineage>
</organism>
<protein>
    <submittedName>
        <fullName evidence="2">Uncharacterized protein</fullName>
    </submittedName>
</protein>